<keyword evidence="3 5" id="KW-0067">ATP-binding</keyword>
<accession>A0A387B6I7</accession>
<dbReference type="EMBL" id="CP032630">
    <property type="protein sequence ID" value="AYF96815.1"/>
    <property type="molecule type" value="Genomic_DNA"/>
</dbReference>
<organism evidence="5 6">
    <name type="scientific">Protaetiibacter intestinalis</name>
    <dbReference type="NCBI Taxonomy" id="2419774"/>
    <lineage>
        <taxon>Bacteria</taxon>
        <taxon>Bacillati</taxon>
        <taxon>Actinomycetota</taxon>
        <taxon>Actinomycetes</taxon>
        <taxon>Micrococcales</taxon>
        <taxon>Microbacteriaceae</taxon>
        <taxon>Protaetiibacter</taxon>
    </lineage>
</organism>
<dbReference type="SUPFAM" id="SSF52540">
    <property type="entry name" value="P-loop containing nucleoside triphosphate hydrolases"/>
    <property type="match status" value="1"/>
</dbReference>
<dbReference type="GO" id="GO:0098796">
    <property type="term" value="C:membrane protein complex"/>
    <property type="evidence" value="ECO:0007669"/>
    <property type="project" value="UniProtKB-ARBA"/>
</dbReference>
<feature type="domain" description="ABC transporter" evidence="4">
    <location>
        <begin position="4"/>
        <end position="241"/>
    </location>
</feature>
<dbReference type="CDD" id="cd03255">
    <property type="entry name" value="ABC_MJ0796_LolCDE_FtsE"/>
    <property type="match status" value="1"/>
</dbReference>
<dbReference type="OrthoDB" id="9802264at2"/>
<dbReference type="AlphaFoldDB" id="A0A387B6I7"/>
<dbReference type="Gene3D" id="3.40.50.300">
    <property type="entry name" value="P-loop containing nucleotide triphosphate hydrolases"/>
    <property type="match status" value="1"/>
</dbReference>
<name>A0A387B6I7_9MICO</name>
<evidence type="ECO:0000256" key="1">
    <source>
        <dbReference type="ARBA" id="ARBA00022448"/>
    </source>
</evidence>
<proteinExistence type="predicted"/>
<dbReference type="PROSITE" id="PS50893">
    <property type="entry name" value="ABC_TRANSPORTER_2"/>
    <property type="match status" value="1"/>
</dbReference>
<dbReference type="PROSITE" id="PS00211">
    <property type="entry name" value="ABC_TRANSPORTER_1"/>
    <property type="match status" value="1"/>
</dbReference>
<dbReference type="RefSeq" id="WP_120761166.1">
    <property type="nucleotide sequence ID" value="NZ_CP032630.1"/>
</dbReference>
<sequence length="241" mass="26139">MSFLRLEQVTRSVELPDGSRLDILRGIDLEVAVGDHVSIVGRSGSGKSTLLNILGLIDTPTSGSLEFDGVPLEKLRMGARDRRRGRDIGFIFQQFNLLPRRTALENVSTPLLYASGRQFWRRERLATEMLERVGLGARIHSTPDQLSGGEQQRVAIARALVRGPRLILADEPTGALDVETGAQVMGLLDEVAESTGAALITITHDPNIALLARRHFRLDKGVLSPADDATAGLAEFVEVAG</sequence>
<dbReference type="SMART" id="SM00382">
    <property type="entry name" value="AAA"/>
    <property type="match status" value="1"/>
</dbReference>
<dbReference type="Proteomes" id="UP000278886">
    <property type="component" value="Chromosome"/>
</dbReference>
<keyword evidence="2" id="KW-0547">Nucleotide-binding</keyword>
<dbReference type="InterPro" id="IPR003593">
    <property type="entry name" value="AAA+_ATPase"/>
</dbReference>
<dbReference type="GO" id="GO:0005886">
    <property type="term" value="C:plasma membrane"/>
    <property type="evidence" value="ECO:0007669"/>
    <property type="project" value="TreeGrafter"/>
</dbReference>
<evidence type="ECO:0000256" key="2">
    <source>
        <dbReference type="ARBA" id="ARBA00022741"/>
    </source>
</evidence>
<evidence type="ECO:0000259" key="4">
    <source>
        <dbReference type="PROSITE" id="PS50893"/>
    </source>
</evidence>
<gene>
    <name evidence="5" type="ORF">D7I47_00130</name>
</gene>
<dbReference type="InterPro" id="IPR015854">
    <property type="entry name" value="ABC_transpr_LolD-like"/>
</dbReference>
<dbReference type="PANTHER" id="PTHR24220">
    <property type="entry name" value="IMPORT ATP-BINDING PROTEIN"/>
    <property type="match status" value="1"/>
</dbReference>
<dbReference type="InterPro" id="IPR003439">
    <property type="entry name" value="ABC_transporter-like_ATP-bd"/>
</dbReference>
<evidence type="ECO:0000313" key="6">
    <source>
        <dbReference type="Proteomes" id="UP000278886"/>
    </source>
</evidence>
<dbReference type="InterPro" id="IPR017871">
    <property type="entry name" value="ABC_transporter-like_CS"/>
</dbReference>
<keyword evidence="1" id="KW-0813">Transport</keyword>
<dbReference type="FunFam" id="3.40.50.300:FF:000032">
    <property type="entry name" value="Export ABC transporter ATP-binding protein"/>
    <property type="match status" value="1"/>
</dbReference>
<dbReference type="Pfam" id="PF00005">
    <property type="entry name" value="ABC_tran"/>
    <property type="match status" value="1"/>
</dbReference>
<dbReference type="PANTHER" id="PTHR24220:SF86">
    <property type="entry name" value="ABC TRANSPORTER ABCH.1"/>
    <property type="match status" value="1"/>
</dbReference>
<dbReference type="InterPro" id="IPR027417">
    <property type="entry name" value="P-loop_NTPase"/>
</dbReference>
<reference evidence="6" key="1">
    <citation type="submission" date="2018-09" db="EMBL/GenBank/DDBJ databases">
        <title>Genome sequencing of strain 2DFWR-13.</title>
        <authorList>
            <person name="Heo J."/>
            <person name="Kim S.-J."/>
            <person name="Kwon S.-W."/>
        </authorList>
    </citation>
    <scope>NUCLEOTIDE SEQUENCE [LARGE SCALE GENOMIC DNA]</scope>
    <source>
        <strain evidence="6">2DFWR-13</strain>
    </source>
</reference>
<protein>
    <submittedName>
        <fullName evidence="5">ABC transporter ATP-binding protein</fullName>
    </submittedName>
</protein>
<keyword evidence="6" id="KW-1185">Reference proteome</keyword>
<dbReference type="KEGG" id="lyd:D7I47_00130"/>
<dbReference type="GO" id="GO:0022857">
    <property type="term" value="F:transmembrane transporter activity"/>
    <property type="evidence" value="ECO:0007669"/>
    <property type="project" value="TreeGrafter"/>
</dbReference>
<dbReference type="GO" id="GO:0005524">
    <property type="term" value="F:ATP binding"/>
    <property type="evidence" value="ECO:0007669"/>
    <property type="project" value="UniProtKB-KW"/>
</dbReference>
<dbReference type="InterPro" id="IPR017911">
    <property type="entry name" value="MacB-like_ATP-bd"/>
</dbReference>
<dbReference type="GO" id="GO:0016887">
    <property type="term" value="F:ATP hydrolysis activity"/>
    <property type="evidence" value="ECO:0007669"/>
    <property type="project" value="InterPro"/>
</dbReference>
<evidence type="ECO:0000313" key="5">
    <source>
        <dbReference type="EMBL" id="AYF96815.1"/>
    </source>
</evidence>
<evidence type="ECO:0000256" key="3">
    <source>
        <dbReference type="ARBA" id="ARBA00022840"/>
    </source>
</evidence>